<accession>Q3Z900</accession>
<dbReference type="STRING" id="243164.DET0556"/>
<dbReference type="KEGG" id="det:DET0556"/>
<reference evidence="1 2" key="1">
    <citation type="journal article" date="2005" name="Science">
        <title>Genome sequence of the PCE-dechlorinating bacterium Dehalococcoides ethenogenes.</title>
        <authorList>
            <person name="Seshadri R."/>
            <person name="Adrian L."/>
            <person name="Fouts D.E."/>
            <person name="Eisen J.A."/>
            <person name="Phillippy A.M."/>
            <person name="Methe B.A."/>
            <person name="Ward N.L."/>
            <person name="Nelson W.C."/>
            <person name="Deboy R.T."/>
            <person name="Khouri H.M."/>
            <person name="Kolonay J.F."/>
            <person name="Dodson R.J."/>
            <person name="Daugherty S.C."/>
            <person name="Brinkac L.M."/>
            <person name="Sullivan S.A."/>
            <person name="Madupu R."/>
            <person name="Nelson K.E."/>
            <person name="Kang K.H."/>
            <person name="Impraim M."/>
            <person name="Tran K."/>
            <person name="Robinson J.M."/>
            <person name="Forberger H.A."/>
            <person name="Fraser C.M."/>
            <person name="Zinder S.H."/>
            <person name="Heidelberg J.F."/>
        </authorList>
    </citation>
    <scope>NUCLEOTIDE SEQUENCE [LARGE SCALE GENOMIC DNA]</scope>
    <source>
        <strain evidence="2">ATCC BAA-2266 / KCTC 15142 / 195</strain>
    </source>
</reference>
<proteinExistence type="predicted"/>
<dbReference type="Proteomes" id="UP000008289">
    <property type="component" value="Chromosome"/>
</dbReference>
<keyword evidence="2" id="KW-1185">Reference proteome</keyword>
<evidence type="ECO:0000313" key="1">
    <source>
        <dbReference type="EMBL" id="AAW40147.1"/>
    </source>
</evidence>
<protein>
    <submittedName>
        <fullName evidence="1">Uncharacterized protein</fullName>
    </submittedName>
</protein>
<gene>
    <name evidence="1" type="ordered locus">DET0556</name>
</gene>
<evidence type="ECO:0000313" key="2">
    <source>
        <dbReference type="Proteomes" id="UP000008289"/>
    </source>
</evidence>
<name>Q3Z900_DEHM1</name>
<organism evidence="1 2">
    <name type="scientific">Dehalococcoides mccartyi (strain ATCC BAA-2266 / KCTC 15142 / 195)</name>
    <name type="common">Dehalococcoides ethenogenes (strain 195)</name>
    <dbReference type="NCBI Taxonomy" id="243164"/>
    <lineage>
        <taxon>Bacteria</taxon>
        <taxon>Bacillati</taxon>
        <taxon>Chloroflexota</taxon>
        <taxon>Dehalococcoidia</taxon>
        <taxon>Dehalococcoidales</taxon>
        <taxon>Dehalococcoidaceae</taxon>
        <taxon>Dehalococcoides</taxon>
    </lineage>
</organism>
<dbReference type="AlphaFoldDB" id="Q3Z900"/>
<sequence>MPGCTNTFQDLRLSKSSRSRLSTKSRKADSLLISSSLALRVFSPLPPAGGSGKSI</sequence>
<dbReference type="HOGENOM" id="CLU_3024597_0_0_0"/>
<dbReference type="EMBL" id="CP000027">
    <property type="protein sequence ID" value="AAW40147.1"/>
    <property type="molecule type" value="Genomic_DNA"/>
</dbReference>
<dbReference type="InParanoid" id="Q3Z900"/>